<protein>
    <recommendedName>
        <fullName evidence="3">Nose resistant-to-fluoxetine protein N-terminal domain-containing protein</fullName>
    </recommendedName>
</protein>
<keyword evidence="1" id="KW-0472">Membrane</keyword>
<dbReference type="InterPro" id="IPR002656">
    <property type="entry name" value="Acyl_transf_3_dom"/>
</dbReference>
<proteinExistence type="predicted"/>
<dbReference type="OrthoDB" id="207378at2759"/>
<feature type="signal peptide" evidence="2">
    <location>
        <begin position="1"/>
        <end position="21"/>
    </location>
</feature>
<dbReference type="PANTHER" id="PTHR11161">
    <property type="entry name" value="O-ACYLTRANSFERASE"/>
    <property type="match status" value="1"/>
</dbReference>
<dbReference type="EnsemblMetazoa" id="CLYHEMT005618.1">
    <property type="protein sequence ID" value="CLYHEMP005618.1"/>
    <property type="gene ID" value="CLYHEMG005618"/>
</dbReference>
<feature type="transmembrane region" description="Helical" evidence="1">
    <location>
        <begin position="753"/>
        <end position="775"/>
    </location>
</feature>
<sequence length="1090" mass="123772">MMKSIIFALCIVLFIIPESHGQQIDPELLNKLAQVLNAKTLEELRSGLVGLLDDEKLDGLPINDAFSKAFVRTTDLMIFLRDGFDMTKVITTAMSGGDTMKVLIETMNFDVVQRSLNITEFFKQPNVTRLIQESGVQPELLEVALLNVNMSGFFGSIKLGEVYKLYGPLMSQNLSSSEQALALVKLIDTQKMAGSIHWNNLKSNKHILETLKTAPGLTADQKELVFAALPSLDLDRLMTNGVNIGKVIELYLTGNETLPVAILQNADVDVALGALNVTTFLQYPNVTNILDNNDIDPRFVQLLKHVDDMKAFAQSSNLGEIIRIYIDTRNETTRIPQLKTAIAKIDTTTMVQSVRWSALQQDPAFESLLNDYVPQYAKTIMKLDLNKLTQDVDIKGLMAEVLESEGKFSIMSLIKYVKIDDFLKTLDIGQLVQDFLNASTAMVLSRKCQDAFLDMTFPTPNLTAENMAGLRALDTLNHPILQLFDSWSKLPPGIFRGNQRWMGAVDQCSKIKTAKYCIANMDMSKLTGGAFGHDAMYGFCLPKQCDENDGLNIIQFFTKEYLSGQITFKSKSWSKTLPLPVNCAKEKYPYEERAFNICMAIIGVLLFFGLIGTLVDEYNQKQKAKFESDEKLPADPLHIKMLLAFSIPRNISALMSTRMPKGAIGSINGIKVISMFWVIVGHAYANMNNSQVGNYFKIKDVIHRYASLVIMNAYPAVDTFWLVGGLLVGYLSLKRLDKTGGRLDLLMFYLHRFLRVTPLFMFILLFKYNVIPVIIQNDLLGILDDPTGGQKGCQRYWWTNFLYISNFYPKSFWRMCHPISWYLANDMQFYILSPVFLYSIYHLEKKLANSRWKYWSGAFVIFIGVFMCFCVTVALIDYNDYPAMHAAYQLRWILKPNPRANVRLDPQDETYDKPYTRIAPYLIGILIGYMFSRKLELKSKYRKGINVILWIAAFVTGYLCIYGPSSMYKEKPVFFNDSENLAFGSLHIIGWSLAVGWVIYSCHYGMGGVINGFLSWKAWIPLSRLTLGAYLLHDNVIGYVLSQQHNLYHYKDSVWVFDFTSIVIGSFMLSFPFHLFVEVPLFNLERIVLH</sequence>
<feature type="transmembrane region" description="Helical" evidence="1">
    <location>
        <begin position="827"/>
        <end position="843"/>
    </location>
</feature>
<feature type="domain" description="Nose resistant-to-fluoxetine protein N-terminal" evidence="3">
    <location>
        <begin position="464"/>
        <end position="571"/>
    </location>
</feature>
<feature type="transmembrane region" description="Helical" evidence="1">
    <location>
        <begin position="594"/>
        <end position="615"/>
    </location>
</feature>
<dbReference type="RefSeq" id="XP_066920656.1">
    <property type="nucleotide sequence ID" value="XM_067064555.1"/>
</dbReference>
<dbReference type="Pfam" id="PF01757">
    <property type="entry name" value="Acyl_transf_3"/>
    <property type="match status" value="1"/>
</dbReference>
<dbReference type="GO" id="GO:0016747">
    <property type="term" value="F:acyltransferase activity, transferring groups other than amino-acyl groups"/>
    <property type="evidence" value="ECO:0007669"/>
    <property type="project" value="InterPro"/>
</dbReference>
<keyword evidence="2" id="KW-0732">Signal</keyword>
<keyword evidence="1" id="KW-0812">Transmembrane</keyword>
<feature type="transmembrane region" description="Helical" evidence="1">
    <location>
        <begin position="663"/>
        <end position="685"/>
    </location>
</feature>
<evidence type="ECO:0000313" key="4">
    <source>
        <dbReference type="EnsemblMetazoa" id="CLYHEMP005618.1"/>
    </source>
</evidence>
<name>A0A7M5WRE0_9CNID</name>
<evidence type="ECO:0000313" key="5">
    <source>
        <dbReference type="Proteomes" id="UP000594262"/>
    </source>
</evidence>
<dbReference type="SMART" id="SM00703">
    <property type="entry name" value="NRF"/>
    <property type="match status" value="1"/>
</dbReference>
<dbReference type="GeneID" id="136807934"/>
<dbReference type="PANTHER" id="PTHR11161:SF0">
    <property type="entry name" value="O-ACYLTRANSFERASE LIKE PROTEIN"/>
    <property type="match status" value="1"/>
</dbReference>
<feature type="transmembrane region" description="Helical" evidence="1">
    <location>
        <begin position="914"/>
        <end position="932"/>
    </location>
</feature>
<reference evidence="4" key="1">
    <citation type="submission" date="2021-01" db="UniProtKB">
        <authorList>
            <consortium name="EnsemblMetazoa"/>
        </authorList>
    </citation>
    <scope>IDENTIFICATION</scope>
</reference>
<feature type="transmembrane region" description="Helical" evidence="1">
    <location>
        <begin position="944"/>
        <end position="964"/>
    </location>
</feature>
<dbReference type="Pfam" id="PF20146">
    <property type="entry name" value="NRF"/>
    <property type="match status" value="1"/>
</dbReference>
<dbReference type="InterPro" id="IPR006621">
    <property type="entry name" value="Nose-resist-to-fluoxetine_N"/>
</dbReference>
<evidence type="ECO:0000259" key="3">
    <source>
        <dbReference type="SMART" id="SM00703"/>
    </source>
</evidence>
<feature type="transmembrane region" description="Helical" evidence="1">
    <location>
        <begin position="984"/>
        <end position="1002"/>
    </location>
</feature>
<evidence type="ECO:0000256" key="2">
    <source>
        <dbReference type="SAM" id="SignalP"/>
    </source>
</evidence>
<dbReference type="AlphaFoldDB" id="A0A7M5WRE0"/>
<feature type="transmembrane region" description="Helical" evidence="1">
    <location>
        <begin position="855"/>
        <end position="876"/>
    </location>
</feature>
<feature type="transmembrane region" description="Helical" evidence="1">
    <location>
        <begin position="705"/>
        <end position="733"/>
    </location>
</feature>
<dbReference type="Proteomes" id="UP000594262">
    <property type="component" value="Unplaced"/>
</dbReference>
<accession>A0A7M5WRE0</accession>
<keyword evidence="1" id="KW-1133">Transmembrane helix</keyword>
<evidence type="ECO:0000256" key="1">
    <source>
        <dbReference type="SAM" id="Phobius"/>
    </source>
</evidence>
<feature type="chain" id="PRO_5029535828" description="Nose resistant-to-fluoxetine protein N-terminal domain-containing protein" evidence="2">
    <location>
        <begin position="22"/>
        <end position="1090"/>
    </location>
</feature>
<keyword evidence="5" id="KW-1185">Reference proteome</keyword>
<dbReference type="InterPro" id="IPR052728">
    <property type="entry name" value="O2_lipid_transport_reg"/>
</dbReference>
<organism evidence="4 5">
    <name type="scientific">Clytia hemisphaerica</name>
    <dbReference type="NCBI Taxonomy" id="252671"/>
    <lineage>
        <taxon>Eukaryota</taxon>
        <taxon>Metazoa</taxon>
        <taxon>Cnidaria</taxon>
        <taxon>Hydrozoa</taxon>
        <taxon>Hydroidolina</taxon>
        <taxon>Leptothecata</taxon>
        <taxon>Obeliida</taxon>
        <taxon>Clytiidae</taxon>
        <taxon>Clytia</taxon>
    </lineage>
</organism>
<feature type="transmembrane region" description="Helical" evidence="1">
    <location>
        <begin position="1053"/>
        <end position="1077"/>
    </location>
</feature>